<dbReference type="AlphaFoldDB" id="A0A433YBX8"/>
<dbReference type="OrthoDB" id="2612279at2"/>
<protein>
    <submittedName>
        <fullName evidence="1">Uncharacterized protein</fullName>
    </submittedName>
</protein>
<reference evidence="1 2" key="1">
    <citation type="submission" date="2018-12" db="EMBL/GenBank/DDBJ databases">
        <authorList>
            <person name="Sun L."/>
            <person name="Chen Z."/>
        </authorList>
    </citation>
    <scope>NUCLEOTIDE SEQUENCE [LARGE SCALE GENOMIC DNA]</scope>
    <source>
        <strain evidence="1 2">DSM 15890</strain>
    </source>
</reference>
<evidence type="ECO:0000313" key="2">
    <source>
        <dbReference type="Proteomes" id="UP000279446"/>
    </source>
</evidence>
<dbReference type="EMBL" id="RZNY01000004">
    <property type="protein sequence ID" value="RUT47353.1"/>
    <property type="molecule type" value="Genomic_DNA"/>
</dbReference>
<dbReference type="Proteomes" id="UP000279446">
    <property type="component" value="Unassembled WGS sequence"/>
</dbReference>
<organism evidence="1 2">
    <name type="scientific">Paenibacillus anaericanus</name>
    <dbReference type="NCBI Taxonomy" id="170367"/>
    <lineage>
        <taxon>Bacteria</taxon>
        <taxon>Bacillati</taxon>
        <taxon>Bacillota</taxon>
        <taxon>Bacilli</taxon>
        <taxon>Bacillales</taxon>
        <taxon>Paenibacillaceae</taxon>
        <taxon>Paenibacillus</taxon>
    </lineage>
</organism>
<dbReference type="RefSeq" id="WP_127191229.1">
    <property type="nucleotide sequence ID" value="NZ_RZNY01000004.1"/>
</dbReference>
<keyword evidence="2" id="KW-1185">Reference proteome</keyword>
<evidence type="ECO:0000313" key="1">
    <source>
        <dbReference type="EMBL" id="RUT47353.1"/>
    </source>
</evidence>
<name>A0A433YBX8_9BACL</name>
<sequence length="113" mass="13171">MNKYKLRILLLSSVIICLVLIPFAISKSFAVEQHDTEGEPQPQYENLHPFHVTDEEYQEIKNKVKHILTSYGDFIRVNEEQPFPTSEIAYSMSEINENTNQIILEGTRIFVKE</sequence>
<accession>A0A433YBX8</accession>
<gene>
    <name evidence="1" type="ORF">EJP82_06470</name>
</gene>
<proteinExistence type="predicted"/>
<comment type="caution">
    <text evidence="1">The sequence shown here is derived from an EMBL/GenBank/DDBJ whole genome shotgun (WGS) entry which is preliminary data.</text>
</comment>